<name>A0AAV7VEN4_PLEWA</name>
<comment type="caution">
    <text evidence="2">The sequence shown here is derived from an EMBL/GenBank/DDBJ whole genome shotgun (WGS) entry which is preliminary data.</text>
</comment>
<keyword evidence="1" id="KW-0175">Coiled coil</keyword>
<proteinExistence type="predicted"/>
<organism evidence="2 3">
    <name type="scientific">Pleurodeles waltl</name>
    <name type="common">Iberian ribbed newt</name>
    <dbReference type="NCBI Taxonomy" id="8319"/>
    <lineage>
        <taxon>Eukaryota</taxon>
        <taxon>Metazoa</taxon>
        <taxon>Chordata</taxon>
        <taxon>Craniata</taxon>
        <taxon>Vertebrata</taxon>
        <taxon>Euteleostomi</taxon>
        <taxon>Amphibia</taxon>
        <taxon>Batrachia</taxon>
        <taxon>Caudata</taxon>
        <taxon>Salamandroidea</taxon>
        <taxon>Salamandridae</taxon>
        <taxon>Pleurodelinae</taxon>
        <taxon>Pleurodeles</taxon>
    </lineage>
</organism>
<dbReference type="Proteomes" id="UP001066276">
    <property type="component" value="Chromosome 2_1"/>
</dbReference>
<dbReference type="EMBL" id="JANPWB010000003">
    <property type="protein sequence ID" value="KAJ1198896.1"/>
    <property type="molecule type" value="Genomic_DNA"/>
</dbReference>
<evidence type="ECO:0000256" key="1">
    <source>
        <dbReference type="SAM" id="Coils"/>
    </source>
</evidence>
<sequence length="136" mass="15724">MRCDTLTTRLDHMNERIDHHMTRLDGTEHRISEVEDEKAEVLKHLEKIESLLKAAVAKNEDLTSRCRHYNIRIIGIAESTKTGHMDVFMEKLLVDLFGWEAFIDTFIVERAHSSFRPHLISGAPPHPLPGFSKTFF</sequence>
<dbReference type="AlphaFoldDB" id="A0AAV7VEN4"/>
<accession>A0AAV7VEN4</accession>
<evidence type="ECO:0000313" key="2">
    <source>
        <dbReference type="EMBL" id="KAJ1198896.1"/>
    </source>
</evidence>
<dbReference type="InterPro" id="IPR004244">
    <property type="entry name" value="Transposase_22"/>
</dbReference>
<feature type="coiled-coil region" evidence="1">
    <location>
        <begin position="31"/>
        <end position="65"/>
    </location>
</feature>
<gene>
    <name evidence="2" type="ORF">NDU88_002734</name>
</gene>
<dbReference type="Gene3D" id="1.20.5.340">
    <property type="match status" value="1"/>
</dbReference>
<reference evidence="2" key="1">
    <citation type="journal article" date="2022" name="bioRxiv">
        <title>Sequencing and chromosome-scale assembly of the giantPleurodeles waltlgenome.</title>
        <authorList>
            <person name="Brown T."/>
            <person name="Elewa A."/>
            <person name="Iarovenko S."/>
            <person name="Subramanian E."/>
            <person name="Araus A.J."/>
            <person name="Petzold A."/>
            <person name="Susuki M."/>
            <person name="Suzuki K.-i.T."/>
            <person name="Hayashi T."/>
            <person name="Toyoda A."/>
            <person name="Oliveira C."/>
            <person name="Osipova E."/>
            <person name="Leigh N.D."/>
            <person name="Simon A."/>
            <person name="Yun M.H."/>
        </authorList>
    </citation>
    <scope>NUCLEOTIDE SEQUENCE</scope>
    <source>
        <strain evidence="2">20211129_DDA</strain>
        <tissue evidence="2">Liver</tissue>
    </source>
</reference>
<keyword evidence="3" id="KW-1185">Reference proteome</keyword>
<evidence type="ECO:0000313" key="3">
    <source>
        <dbReference type="Proteomes" id="UP001066276"/>
    </source>
</evidence>
<dbReference type="PANTHER" id="PTHR11505">
    <property type="entry name" value="L1 TRANSPOSABLE ELEMENT-RELATED"/>
    <property type="match status" value="1"/>
</dbReference>
<protein>
    <submittedName>
        <fullName evidence="2">Uncharacterized protein</fullName>
    </submittedName>
</protein>